<name>A0A127MAN8_9GAMM</name>
<reference evidence="1 2" key="1">
    <citation type="submission" date="2015-12" db="EMBL/GenBank/DDBJ databases">
        <authorList>
            <person name="Shamseldin A."/>
            <person name="Moawad H."/>
            <person name="Abd El-Rahim W.M."/>
            <person name="Sadowsky M.J."/>
        </authorList>
    </citation>
    <scope>NUCLEOTIDE SEQUENCE [LARGE SCALE GENOMIC DNA]</scope>
    <source>
        <strain evidence="1 2">SM2</strain>
    </source>
</reference>
<sequence>MKYCIAVLGLLVASFTYALDGIELITNADALPQKAIKYAAPLQKEISDSLDIGDSLSNGTLLLINKNNLHYRATIQLETSMTVTAEGPHLDLIDWKHCTSQWHSLTEAKNGEYSLPNFDDINVDCFPRVSDEELKAEVLRVGGEHWLGILEGEGWPEAYRPVEISLSTVRIKIEEKIGVNWRVLSLINMSVPMGC</sequence>
<dbReference type="EMBL" id="CP014544">
    <property type="protein sequence ID" value="AMO70312.1"/>
    <property type="molecule type" value="Genomic_DNA"/>
</dbReference>
<evidence type="ECO:0000313" key="2">
    <source>
        <dbReference type="Proteomes" id="UP000074119"/>
    </source>
</evidence>
<dbReference type="RefSeq" id="WP_008247975.1">
    <property type="nucleotide sequence ID" value="NZ_CP014544.1"/>
</dbReference>
<accession>A0A127MAN8</accession>
<evidence type="ECO:0000313" key="1">
    <source>
        <dbReference type="EMBL" id="AMO70312.1"/>
    </source>
</evidence>
<dbReference type="AlphaFoldDB" id="A0A127MAN8"/>
<dbReference type="KEGG" id="zal:AZF00_08585"/>
<protein>
    <submittedName>
        <fullName evidence="1">Uncharacterized protein</fullName>
    </submittedName>
</protein>
<dbReference type="STRING" id="1470434.AZF00_08585"/>
<dbReference type="Proteomes" id="UP000074119">
    <property type="component" value="Chromosome"/>
</dbReference>
<gene>
    <name evidence="1" type="ORF">AZF00_08585</name>
</gene>
<proteinExistence type="predicted"/>
<organism evidence="1 2">
    <name type="scientific">Zhongshania aliphaticivorans</name>
    <dbReference type="NCBI Taxonomy" id="1470434"/>
    <lineage>
        <taxon>Bacteria</taxon>
        <taxon>Pseudomonadati</taxon>
        <taxon>Pseudomonadota</taxon>
        <taxon>Gammaproteobacteria</taxon>
        <taxon>Cellvibrionales</taxon>
        <taxon>Spongiibacteraceae</taxon>
        <taxon>Zhongshania</taxon>
    </lineage>
</organism>